<evidence type="ECO:0000256" key="5">
    <source>
        <dbReference type="SAM" id="MobiDB-lite"/>
    </source>
</evidence>
<feature type="domain" description="Putative ER transporter 6TM N-terminal" evidence="8">
    <location>
        <begin position="39"/>
        <end position="443"/>
    </location>
</feature>
<dbReference type="InterPro" id="IPR018820">
    <property type="entry name" value="BRE4-related_DUF2421"/>
</dbReference>
<comment type="subcellular location">
    <subcellularLocation>
        <location evidence="1">Membrane</location>
        <topology evidence="1">Multi-pass membrane protein</topology>
    </subcellularLocation>
</comment>
<feature type="domain" description="DUF2421" evidence="7">
    <location>
        <begin position="796"/>
        <end position="1012"/>
    </location>
</feature>
<evidence type="ECO:0000259" key="9">
    <source>
        <dbReference type="Pfam" id="PF13515"/>
    </source>
</evidence>
<accession>A0ABR2V7V5</accession>
<feature type="compositionally biased region" description="Basic and acidic residues" evidence="5">
    <location>
        <begin position="593"/>
        <end position="605"/>
    </location>
</feature>
<feature type="domain" description="Integral membrane bound transporter" evidence="9">
    <location>
        <begin position="660"/>
        <end position="791"/>
    </location>
</feature>
<dbReference type="InterPro" id="IPR049453">
    <property type="entry name" value="Memb_transporter_dom"/>
</dbReference>
<feature type="transmembrane region" description="Helical" evidence="6">
    <location>
        <begin position="98"/>
        <end position="117"/>
    </location>
</feature>
<sequence>MSGENVSKSPTRDKADTTNEESTIGESFFQDGQKQKRRIPRWLDHFNRRDLTILFKSSLAVWIMTILIFISKTLNAIGQAAFFGCIVLFIVPPSGVVFVHVLAGLTIVIGLLLGWAWGTITMKAALATRPQSDLNSQYTALQQAVQQGIVQASGQTPALQVAIYNGYMLDTRVTITYFCMMGLFIYLVSRIRIAAPKLTLVGIFAMVVADIYLAVAPLIPSFQGTIPKVLILPTVIAVGVGLVCNLCIFPKSTSSIVLDTTSNVLSPMSGFFHALNLHFQQPSRRFDVKALEQLKAEITVAYKSVDSSINFLPMDFSYGRWSPADISALHQPLRQILVTFGALVQLPLSQENSRVKETALLAVVEESLESTRSTFRVPIAHHQIAKALAMRDYARNPETEKLVLETFGILSSCASPVLEAWPVAIDVILEALKHQSDRKVGRTQEAFEEAINNLQKLGETFKTTAAQKLLEPHSHLFDENGNIVRSEDPDRPAPLLAFLIGLLYQERIINLSDALLEMLQQIRRIEEGRQHKRVWVPKGLSKLFSWTFSKDEVPSTVDGTYDLRRTATAASVHQTRNQKRPKKSESSTTKTSNTDDAKTRLENMRTPHARQRSKASTILLGIVNWLSNDEGMHAARTLILTIALGVPAAITTSAGFYYREKGLWALIMSQMALVPYTSDFISSLLVRVIGTAAGGVFGLVCWYIGAGSGPGNAYGMAAIMAVAVVALMWWRLFAPPEQITAGIMMASTIYLVVSYSWIDTYNPTYGAPGVGYNVFWRRLLLVLIGFAASTIVMFLPRPPSGSRHYRGLLSEQLRSVKERYALFASTWISPPSDLVEVCETEALLSQEILEASIQPITLLKFEFSSSTINTTALLKVCNICIDINSQITQLVLYTNRLTPHLRSRFMQVSGANDEKHIADLMAVLSLLQGSLETGRPLPAILPTPLLNRVSSKMSSDRGEKETDENEVEKLTARELLTAESGRHWASALGAYLALLTRTDELVLVLKKAVGEESGIDLASMASKFEEAITSADATLKSGIAENFFIAGRKENGFLILLEAWTGRINSTGLHARSLFSHLIRDGNISQAFRGASGDKLDYFQAYLAWERLRLIEDPYDGFSGPNYCKNLVLLIDYREFASAAMLANDSGPKQFDFFSTRHDRDKDSDQLESLLYVT</sequence>
<feature type="transmembrane region" description="Helical" evidence="6">
    <location>
        <begin position="76"/>
        <end position="91"/>
    </location>
</feature>
<feature type="transmembrane region" description="Helical" evidence="6">
    <location>
        <begin position="637"/>
        <end position="656"/>
    </location>
</feature>
<comment type="caution">
    <text evidence="10">The sequence shown here is derived from an EMBL/GenBank/DDBJ whole genome shotgun (WGS) entry which is preliminary data.</text>
</comment>
<keyword evidence="2 6" id="KW-0812">Transmembrane</keyword>
<evidence type="ECO:0000259" key="8">
    <source>
        <dbReference type="Pfam" id="PF10337"/>
    </source>
</evidence>
<feature type="transmembrane region" description="Helical" evidence="6">
    <location>
        <begin position="231"/>
        <end position="249"/>
    </location>
</feature>
<feature type="transmembrane region" description="Helical" evidence="6">
    <location>
        <begin position="198"/>
        <end position="219"/>
    </location>
</feature>
<reference evidence="10 11" key="1">
    <citation type="journal article" date="2024" name="J. Plant Pathol.">
        <title>Sequence and assembly of the genome of Seiridium unicorne, isolate CBS 538.82, causal agent of cypress canker disease.</title>
        <authorList>
            <person name="Scali E."/>
            <person name="Rocca G.D."/>
            <person name="Danti R."/>
            <person name="Garbelotto M."/>
            <person name="Barberini S."/>
            <person name="Baroncelli R."/>
            <person name="Emiliani G."/>
        </authorList>
    </citation>
    <scope>NUCLEOTIDE SEQUENCE [LARGE SCALE GENOMIC DNA]</scope>
    <source>
        <strain evidence="10 11">BM-138-508</strain>
    </source>
</reference>
<dbReference type="Proteomes" id="UP001408356">
    <property type="component" value="Unassembled WGS sequence"/>
</dbReference>
<dbReference type="Pfam" id="PF13515">
    <property type="entry name" value="FUSC_2"/>
    <property type="match status" value="1"/>
</dbReference>
<feature type="transmembrane region" description="Helical" evidence="6">
    <location>
        <begin position="778"/>
        <end position="796"/>
    </location>
</feature>
<feature type="transmembrane region" description="Helical" evidence="6">
    <location>
        <begin position="174"/>
        <end position="191"/>
    </location>
</feature>
<evidence type="ECO:0000256" key="4">
    <source>
        <dbReference type="ARBA" id="ARBA00023136"/>
    </source>
</evidence>
<proteinExistence type="predicted"/>
<protein>
    <submittedName>
        <fullName evidence="10">ER transporter 6TM N-terminal domain-containing protein</fullName>
    </submittedName>
</protein>
<keyword evidence="3 6" id="KW-1133">Transmembrane helix</keyword>
<gene>
    <name evidence="10" type="ORF">SUNI508_04578</name>
</gene>
<feature type="region of interest" description="Disordered" evidence="5">
    <location>
        <begin position="1"/>
        <end position="32"/>
    </location>
</feature>
<evidence type="ECO:0000313" key="11">
    <source>
        <dbReference type="Proteomes" id="UP001408356"/>
    </source>
</evidence>
<feature type="region of interest" description="Disordered" evidence="5">
    <location>
        <begin position="568"/>
        <end position="609"/>
    </location>
</feature>
<dbReference type="InterPro" id="IPR018823">
    <property type="entry name" value="ArAE_2_N"/>
</dbReference>
<dbReference type="PANTHER" id="PTHR37994:SF3">
    <property type="entry name" value="ER TRANSPORTER 6TM N-TERMINAL DOMAIN-CONTAINING PROTEIN"/>
    <property type="match status" value="1"/>
</dbReference>
<dbReference type="Pfam" id="PF10337">
    <property type="entry name" value="ArAE_2_N"/>
    <property type="match status" value="1"/>
</dbReference>
<name>A0ABR2V7V5_9PEZI</name>
<feature type="transmembrane region" description="Helical" evidence="6">
    <location>
        <begin position="51"/>
        <end position="70"/>
    </location>
</feature>
<evidence type="ECO:0000256" key="6">
    <source>
        <dbReference type="SAM" id="Phobius"/>
    </source>
</evidence>
<evidence type="ECO:0000259" key="7">
    <source>
        <dbReference type="Pfam" id="PF10334"/>
    </source>
</evidence>
<keyword evidence="11" id="KW-1185">Reference proteome</keyword>
<keyword evidence="4 6" id="KW-0472">Membrane</keyword>
<feature type="transmembrane region" description="Helical" evidence="6">
    <location>
        <begin position="684"/>
        <end position="705"/>
    </location>
</feature>
<evidence type="ECO:0000313" key="10">
    <source>
        <dbReference type="EMBL" id="KAK9422911.1"/>
    </source>
</evidence>
<dbReference type="PANTHER" id="PTHR37994">
    <property type="entry name" value="ARAE_2_N DOMAIN-CONTAINING PROTEIN-RELATED"/>
    <property type="match status" value="1"/>
</dbReference>
<feature type="transmembrane region" description="Helical" evidence="6">
    <location>
        <begin position="711"/>
        <end position="732"/>
    </location>
</feature>
<feature type="transmembrane region" description="Helical" evidence="6">
    <location>
        <begin position="739"/>
        <end position="758"/>
    </location>
</feature>
<evidence type="ECO:0000256" key="3">
    <source>
        <dbReference type="ARBA" id="ARBA00022989"/>
    </source>
</evidence>
<organism evidence="10 11">
    <name type="scientific">Seiridium unicorne</name>
    <dbReference type="NCBI Taxonomy" id="138068"/>
    <lineage>
        <taxon>Eukaryota</taxon>
        <taxon>Fungi</taxon>
        <taxon>Dikarya</taxon>
        <taxon>Ascomycota</taxon>
        <taxon>Pezizomycotina</taxon>
        <taxon>Sordariomycetes</taxon>
        <taxon>Xylariomycetidae</taxon>
        <taxon>Amphisphaeriales</taxon>
        <taxon>Sporocadaceae</taxon>
        <taxon>Seiridium</taxon>
    </lineage>
</organism>
<evidence type="ECO:0000256" key="1">
    <source>
        <dbReference type="ARBA" id="ARBA00004141"/>
    </source>
</evidence>
<evidence type="ECO:0000256" key="2">
    <source>
        <dbReference type="ARBA" id="ARBA00022692"/>
    </source>
</evidence>
<dbReference type="Pfam" id="PF10334">
    <property type="entry name" value="BRE4"/>
    <property type="match status" value="1"/>
</dbReference>
<dbReference type="EMBL" id="JARVKF010000101">
    <property type="protein sequence ID" value="KAK9422911.1"/>
    <property type="molecule type" value="Genomic_DNA"/>
</dbReference>